<sequence>MAISTFKTFLMHKKEASTYEKLVDITEFPDLGSDPELLETTTTSDRMKTYILGILGNEGLKFPANYDHTAYKALKKLEGKTDGYAVWFGGTDNEDGTVTPTGTDGKFSFDGQLSVHVTGGKVNEVVGMSITIAPSTVIKEE</sequence>
<comment type="caution">
    <text evidence="1">The sequence shown here is derived from an EMBL/GenBank/DDBJ whole genome shotgun (WGS) entry which is preliminary data.</text>
</comment>
<dbReference type="Proteomes" id="UP001614216">
    <property type="component" value="Unassembled WGS sequence"/>
</dbReference>
<reference evidence="1 2" key="1">
    <citation type="submission" date="2024-08" db="EMBL/GenBank/DDBJ databases">
        <authorList>
            <person name="Vancuren S.J."/>
            <person name="Allen-Vercoe E."/>
        </authorList>
    </citation>
    <scope>NUCLEOTIDE SEQUENCE [LARGE SCALE GENOMIC DNA]</scope>
    <source>
        <strain evidence="1 2">16-6-I_42_FAA</strain>
    </source>
</reference>
<evidence type="ECO:0000313" key="2">
    <source>
        <dbReference type="Proteomes" id="UP001614216"/>
    </source>
</evidence>
<protein>
    <submittedName>
        <fullName evidence="1">Phage tail protein</fullName>
    </submittedName>
</protein>
<organism evidence="1 2">
    <name type="scientific">Dorea amylophila</name>
    <dbReference type="NCBI Taxonomy" id="2981789"/>
    <lineage>
        <taxon>Bacteria</taxon>
        <taxon>Bacillati</taxon>
        <taxon>Bacillota</taxon>
        <taxon>Clostridia</taxon>
        <taxon>Lachnospirales</taxon>
        <taxon>Lachnospiraceae</taxon>
        <taxon>Dorea</taxon>
    </lineage>
</organism>
<accession>A0ABW8AW24</accession>
<dbReference type="EMBL" id="JBITRD010000002">
    <property type="protein sequence ID" value="MFI7844580.1"/>
    <property type="molecule type" value="Genomic_DNA"/>
</dbReference>
<evidence type="ECO:0000313" key="1">
    <source>
        <dbReference type="EMBL" id="MFI7844580.1"/>
    </source>
</evidence>
<name>A0ABW8AW24_9FIRM</name>
<proteinExistence type="predicted"/>
<keyword evidence="2" id="KW-1185">Reference proteome</keyword>
<gene>
    <name evidence="1" type="ORF">ACIF0M_03355</name>
</gene>
<dbReference type="RefSeq" id="WP_308781837.1">
    <property type="nucleotide sequence ID" value="NZ_JBITRD010000002.1"/>
</dbReference>